<name>A0ABX9V0E3_9GAMM</name>
<evidence type="ECO:0000259" key="1">
    <source>
        <dbReference type="Pfam" id="PF02464"/>
    </source>
</evidence>
<protein>
    <submittedName>
        <fullName evidence="2">CinA family protein</fullName>
    </submittedName>
</protein>
<dbReference type="GeneID" id="84610769"/>
<feature type="domain" description="CinA C-terminal" evidence="1">
    <location>
        <begin position="6"/>
        <end position="151"/>
    </location>
</feature>
<comment type="caution">
    <text evidence="2">The sequence shown here is derived from an EMBL/GenBank/DDBJ whole genome shotgun (WGS) entry which is preliminary data.</text>
</comment>
<dbReference type="InterPro" id="IPR008136">
    <property type="entry name" value="CinA_C"/>
</dbReference>
<dbReference type="NCBIfam" id="TIGR00199">
    <property type="entry name" value="PncC_domain"/>
    <property type="match status" value="1"/>
</dbReference>
<accession>A0ABX9V0E3</accession>
<keyword evidence="3" id="KW-1185">Reference proteome</keyword>
<dbReference type="SUPFAM" id="SSF142433">
    <property type="entry name" value="CinA-like"/>
    <property type="match status" value="1"/>
</dbReference>
<dbReference type="Pfam" id="PF02464">
    <property type="entry name" value="CinA"/>
    <property type="match status" value="1"/>
</dbReference>
<dbReference type="RefSeq" id="WP_122078610.1">
    <property type="nucleotide sequence ID" value="NZ_DALYPK010000010.1"/>
</dbReference>
<sequence length="171" mass="18251">MQDLAELVDFLADKELRLTTAESCTCGLMASLLGDVPGCGQVLDSGFVVYSPEAKQGLLQVSPETIETYGLTSEEVASEMALGALQASVADIAVANTGVADDSEEDAGGTQCYAYALKDGEQRVCISETVKFEGSRVEIRKQAARHGLDQLPGKYRQLIQRLEKVKGSDLS</sequence>
<proteinExistence type="predicted"/>
<evidence type="ECO:0000313" key="3">
    <source>
        <dbReference type="Proteomes" id="UP000269134"/>
    </source>
</evidence>
<dbReference type="EMBL" id="RFFL01000014">
    <property type="protein sequence ID" value="RMH98719.1"/>
    <property type="molecule type" value="Genomic_DNA"/>
</dbReference>
<reference evidence="2 3" key="1">
    <citation type="submission" date="2018-10" db="EMBL/GenBank/DDBJ databases">
        <title>Pseudomonas sp. GL14 genome.</title>
        <authorList>
            <person name="Peng J."/>
            <person name="Liu Z.-P."/>
        </authorList>
    </citation>
    <scope>NUCLEOTIDE SEQUENCE [LARGE SCALE GENOMIC DNA]</scope>
    <source>
        <strain evidence="2 3">GL14</strain>
    </source>
</reference>
<dbReference type="Proteomes" id="UP000269134">
    <property type="component" value="Unassembled WGS sequence"/>
</dbReference>
<dbReference type="Gene3D" id="3.90.950.20">
    <property type="entry name" value="CinA-like"/>
    <property type="match status" value="1"/>
</dbReference>
<gene>
    <name evidence="2" type="ORF">EA795_17145</name>
</gene>
<organism evidence="2 3">
    <name type="scientific">Stutzerimonas nitrititolerans</name>
    <dbReference type="NCBI Taxonomy" id="2482751"/>
    <lineage>
        <taxon>Bacteria</taxon>
        <taxon>Pseudomonadati</taxon>
        <taxon>Pseudomonadota</taxon>
        <taxon>Gammaproteobacteria</taxon>
        <taxon>Pseudomonadales</taxon>
        <taxon>Pseudomonadaceae</taxon>
        <taxon>Stutzerimonas</taxon>
    </lineage>
</organism>
<dbReference type="InterPro" id="IPR036653">
    <property type="entry name" value="CinA-like_C"/>
</dbReference>
<evidence type="ECO:0000313" key="2">
    <source>
        <dbReference type="EMBL" id="RMH98719.1"/>
    </source>
</evidence>